<organism evidence="2 3">
    <name type="scientific">Erinaceus europaeus</name>
    <name type="common">Western European hedgehog</name>
    <dbReference type="NCBI Taxonomy" id="9365"/>
    <lineage>
        <taxon>Eukaryota</taxon>
        <taxon>Metazoa</taxon>
        <taxon>Chordata</taxon>
        <taxon>Craniata</taxon>
        <taxon>Vertebrata</taxon>
        <taxon>Euteleostomi</taxon>
        <taxon>Mammalia</taxon>
        <taxon>Eutheria</taxon>
        <taxon>Laurasiatheria</taxon>
        <taxon>Eulipotyphla</taxon>
        <taxon>Erinaceidae</taxon>
        <taxon>Erinaceinae</taxon>
        <taxon>Erinaceus</taxon>
    </lineage>
</organism>
<evidence type="ECO:0000256" key="1">
    <source>
        <dbReference type="SAM" id="MobiDB-lite"/>
    </source>
</evidence>
<dbReference type="Proteomes" id="UP001652624">
    <property type="component" value="Chromosome 2"/>
</dbReference>
<accession>A0ABM3WWP1</accession>
<reference evidence="3" key="2">
    <citation type="submission" date="2025-08" db="UniProtKB">
        <authorList>
            <consortium name="RefSeq"/>
        </authorList>
    </citation>
    <scope>IDENTIFICATION</scope>
</reference>
<evidence type="ECO:0000313" key="3">
    <source>
        <dbReference type="RefSeq" id="XP_060040985.1"/>
    </source>
</evidence>
<feature type="region of interest" description="Disordered" evidence="1">
    <location>
        <begin position="1"/>
        <end position="67"/>
    </location>
</feature>
<protein>
    <submittedName>
        <fullName evidence="3">Spermatogenesis-associated protein 33 isoform X1</fullName>
    </submittedName>
</protein>
<proteinExistence type="predicted"/>
<gene>
    <name evidence="3" type="primary">SPATA33</name>
</gene>
<keyword evidence="2" id="KW-1185">Reference proteome</keyword>
<reference evidence="2" key="1">
    <citation type="submission" date="2025-05" db="UniProtKB">
        <authorList>
            <consortium name="RefSeq"/>
        </authorList>
    </citation>
    <scope>NUCLEOTIDE SEQUENCE [LARGE SCALE GENOMIC DNA]</scope>
</reference>
<sequence>MKGSGSGTRGLRQRFRSRVPGPSPGEDLFRGRRSGPKAQYSVRVRAERRPSPLPQPSPPRKTPEPLTVHIRKGGCTREAAELLKRARSCRFGQLRGRNFRGAHFRLLRLSREAGVSCVALETRL</sequence>
<dbReference type="GeneID" id="103121276"/>
<name>A0ABM3WWP1_ERIEU</name>
<dbReference type="RefSeq" id="XP_060040985.1">
    <property type="nucleotide sequence ID" value="XM_060185002.1"/>
</dbReference>
<feature type="compositionally biased region" description="Pro residues" evidence="1">
    <location>
        <begin position="51"/>
        <end position="60"/>
    </location>
</feature>
<evidence type="ECO:0000313" key="2">
    <source>
        <dbReference type="Proteomes" id="UP001652624"/>
    </source>
</evidence>